<dbReference type="Gene3D" id="1.10.10.10">
    <property type="entry name" value="Winged helix-like DNA-binding domain superfamily/Winged helix DNA-binding domain"/>
    <property type="match status" value="1"/>
</dbReference>
<dbReference type="Proteomes" id="UP000552700">
    <property type="component" value="Unassembled WGS sequence"/>
</dbReference>
<evidence type="ECO:0008006" key="3">
    <source>
        <dbReference type="Google" id="ProtNLM"/>
    </source>
</evidence>
<dbReference type="AlphaFoldDB" id="A0A841IZX2"/>
<dbReference type="InterPro" id="IPR036390">
    <property type="entry name" value="WH_DNA-bd_sf"/>
</dbReference>
<protein>
    <recommendedName>
        <fullName evidence="3">MarR family transcriptional regulator</fullName>
    </recommendedName>
</protein>
<sequence>MSDPSDREHRASICDTLIFERTLVGSLFGLDICACPVWDMLLDLYRARQQDKPLYCWPVTVAAQVPTSTAYRKLEMMERRDLVTSLPPQKDRRQNRIELTSFSMNQMDRLMDQMWQRCSKVPPSIL</sequence>
<organism evidence="1 2">
    <name type="scientific">Sphingobium subterraneum</name>
    <dbReference type="NCBI Taxonomy" id="627688"/>
    <lineage>
        <taxon>Bacteria</taxon>
        <taxon>Pseudomonadati</taxon>
        <taxon>Pseudomonadota</taxon>
        <taxon>Alphaproteobacteria</taxon>
        <taxon>Sphingomonadales</taxon>
        <taxon>Sphingomonadaceae</taxon>
        <taxon>Sphingobium</taxon>
    </lineage>
</organism>
<evidence type="ECO:0000313" key="1">
    <source>
        <dbReference type="EMBL" id="MBB6122826.1"/>
    </source>
</evidence>
<dbReference type="EMBL" id="JACIJP010000001">
    <property type="protein sequence ID" value="MBB6122826.1"/>
    <property type="molecule type" value="Genomic_DNA"/>
</dbReference>
<accession>A0A841IZX2</accession>
<dbReference type="InterPro" id="IPR036388">
    <property type="entry name" value="WH-like_DNA-bd_sf"/>
</dbReference>
<name>A0A841IZX2_9SPHN</name>
<comment type="caution">
    <text evidence="1">The sequence shown here is derived from an EMBL/GenBank/DDBJ whole genome shotgun (WGS) entry which is preliminary data.</text>
</comment>
<keyword evidence="2" id="KW-1185">Reference proteome</keyword>
<reference evidence="1 2" key="1">
    <citation type="submission" date="2020-08" db="EMBL/GenBank/DDBJ databases">
        <title>Genomic Encyclopedia of Type Strains, Phase IV (KMG-IV): sequencing the most valuable type-strain genomes for metagenomic binning, comparative biology and taxonomic classification.</title>
        <authorList>
            <person name="Goeker M."/>
        </authorList>
    </citation>
    <scope>NUCLEOTIDE SEQUENCE [LARGE SCALE GENOMIC DNA]</scope>
    <source>
        <strain evidence="1 2">DSM 102255</strain>
    </source>
</reference>
<dbReference type="SUPFAM" id="SSF46785">
    <property type="entry name" value="Winged helix' DNA-binding domain"/>
    <property type="match status" value="1"/>
</dbReference>
<dbReference type="RefSeq" id="WP_184077260.1">
    <property type="nucleotide sequence ID" value="NZ_JACIJP010000001.1"/>
</dbReference>
<proteinExistence type="predicted"/>
<gene>
    <name evidence="1" type="ORF">FHS92_000533</name>
</gene>
<evidence type="ECO:0000313" key="2">
    <source>
        <dbReference type="Proteomes" id="UP000552700"/>
    </source>
</evidence>